<dbReference type="GO" id="GO:0016746">
    <property type="term" value="F:acyltransferase activity"/>
    <property type="evidence" value="ECO:0007669"/>
    <property type="project" value="UniProtKB-KW"/>
</dbReference>
<dbReference type="PROSITE" id="PS00101">
    <property type="entry name" value="HEXAPEP_TRANSFERASES"/>
    <property type="match status" value="1"/>
</dbReference>
<dbReference type="Pfam" id="PF14602">
    <property type="entry name" value="Hexapep_2"/>
    <property type="match status" value="1"/>
</dbReference>
<dbReference type="CDD" id="cd04647">
    <property type="entry name" value="LbH_MAT_like"/>
    <property type="match status" value="1"/>
</dbReference>
<protein>
    <submittedName>
        <fullName evidence="4">Acetyltransferase</fullName>
    </submittedName>
</protein>
<evidence type="ECO:0000313" key="5">
    <source>
        <dbReference type="Proteomes" id="UP000052167"/>
    </source>
</evidence>
<keyword evidence="2" id="KW-0677">Repeat</keyword>
<dbReference type="Gene3D" id="2.160.10.10">
    <property type="entry name" value="Hexapeptide repeat proteins"/>
    <property type="match status" value="1"/>
</dbReference>
<gene>
    <name evidence="4" type="ORF">GV68_21935</name>
</gene>
<dbReference type="SUPFAM" id="SSF51161">
    <property type="entry name" value="Trimeric LpxA-like enzymes"/>
    <property type="match status" value="1"/>
</dbReference>
<dbReference type="RefSeq" id="WP_037190273.1">
    <property type="nucleotide sequence ID" value="NZ_JOKI01000048.1"/>
</dbReference>
<dbReference type="PANTHER" id="PTHR23416:SF78">
    <property type="entry name" value="LIPOPOLYSACCHARIDE BIOSYNTHESIS O-ACETYL TRANSFERASE WBBJ-RELATED"/>
    <property type="match status" value="1"/>
</dbReference>
<organism evidence="4 5">
    <name type="scientific">Pseudorhizobium pelagicum</name>
    <dbReference type="NCBI Taxonomy" id="1509405"/>
    <lineage>
        <taxon>Bacteria</taxon>
        <taxon>Pseudomonadati</taxon>
        <taxon>Pseudomonadota</taxon>
        <taxon>Alphaproteobacteria</taxon>
        <taxon>Hyphomicrobiales</taxon>
        <taxon>Rhizobiaceae</taxon>
        <taxon>Rhizobium/Agrobacterium group</taxon>
        <taxon>Pseudorhizobium</taxon>
    </lineage>
</organism>
<keyword evidence="3" id="KW-0012">Acyltransferase</keyword>
<accession>A0A922T9D9</accession>
<dbReference type="PANTHER" id="PTHR23416">
    <property type="entry name" value="SIALIC ACID SYNTHASE-RELATED"/>
    <property type="match status" value="1"/>
</dbReference>
<dbReference type="InterPro" id="IPR018357">
    <property type="entry name" value="Hexapep_transf_CS"/>
</dbReference>
<evidence type="ECO:0000256" key="1">
    <source>
        <dbReference type="ARBA" id="ARBA00022679"/>
    </source>
</evidence>
<dbReference type="InterPro" id="IPR051159">
    <property type="entry name" value="Hexapeptide_acetyltransf"/>
</dbReference>
<dbReference type="AlphaFoldDB" id="A0A922T9D9"/>
<dbReference type="EMBL" id="JOKJ01000052">
    <property type="protein sequence ID" value="KEQ02467.1"/>
    <property type="molecule type" value="Genomic_DNA"/>
</dbReference>
<comment type="caution">
    <text evidence="4">The sequence shown here is derived from an EMBL/GenBank/DDBJ whole genome shotgun (WGS) entry which is preliminary data.</text>
</comment>
<evidence type="ECO:0000313" key="4">
    <source>
        <dbReference type="EMBL" id="KEQ02467.1"/>
    </source>
</evidence>
<keyword evidence="1" id="KW-0808">Transferase</keyword>
<dbReference type="Proteomes" id="UP000052167">
    <property type="component" value="Unassembled WGS sequence"/>
</dbReference>
<evidence type="ECO:0000256" key="2">
    <source>
        <dbReference type="ARBA" id="ARBA00022737"/>
    </source>
</evidence>
<evidence type="ECO:0000256" key="3">
    <source>
        <dbReference type="ARBA" id="ARBA00023315"/>
    </source>
</evidence>
<dbReference type="InterPro" id="IPR001451">
    <property type="entry name" value="Hexapep"/>
</dbReference>
<name>A0A922T9D9_9HYPH</name>
<dbReference type="Pfam" id="PF00132">
    <property type="entry name" value="Hexapep"/>
    <property type="match status" value="1"/>
</dbReference>
<reference evidence="4 5" key="1">
    <citation type="submission" date="2014-06" db="EMBL/GenBank/DDBJ databases">
        <title>Rhizobium pelagicum/R2-400B4.</title>
        <authorList>
            <person name="Kimes N.E."/>
            <person name="Lopez-Perez M."/>
        </authorList>
    </citation>
    <scope>NUCLEOTIDE SEQUENCE [LARGE SCALE GENOMIC DNA]</scope>
    <source>
        <strain evidence="4 5">R2-400B4</strain>
    </source>
</reference>
<sequence>MAVISSILNRALGALIQRRTSISFDRSTKIRWIALRNTRGGEIRIGKQSILNCQIAFDSPAGQISIGDRCYIGASLLVCHSSITIEDDAIISWGVTIVDHDSHALDWEARSSDVIDWHENRKNWDHVKIRPVHIEEKVWIGFGASVLKGVRIGAFSVVAAGSVVTKDVPPYSLVAGNPARIVRSLRAQSEASGGR</sequence>
<dbReference type="InterPro" id="IPR011004">
    <property type="entry name" value="Trimer_LpxA-like_sf"/>
</dbReference>
<proteinExistence type="predicted"/>
<keyword evidence="5" id="KW-1185">Reference proteome</keyword>